<dbReference type="InterPro" id="IPR000757">
    <property type="entry name" value="Beta-glucanase-like"/>
</dbReference>
<keyword evidence="4" id="KW-0732">Signal</keyword>
<dbReference type="Proteomes" id="UP001153636">
    <property type="component" value="Chromosome 19"/>
</dbReference>
<dbReference type="Pfam" id="PF15886">
    <property type="entry name" value="CBM39"/>
    <property type="match status" value="1"/>
</dbReference>
<comment type="similarity">
    <text evidence="1">Belongs to the insect beta-1,3-glucan binding protein family.</text>
</comment>
<feature type="domain" description="CBM39" evidence="6">
    <location>
        <begin position="19"/>
        <end position="119"/>
    </location>
</feature>
<evidence type="ECO:0000256" key="2">
    <source>
        <dbReference type="ARBA" id="ARBA00022588"/>
    </source>
</evidence>
<evidence type="ECO:0000313" key="8">
    <source>
        <dbReference type="Proteomes" id="UP001153636"/>
    </source>
</evidence>
<keyword evidence="3" id="KW-0391">Immunity</keyword>
<accession>A0A9P0CP66</accession>
<dbReference type="GO" id="GO:0045087">
    <property type="term" value="P:innate immune response"/>
    <property type="evidence" value="ECO:0007669"/>
    <property type="project" value="UniProtKB-KW"/>
</dbReference>
<dbReference type="PANTHER" id="PTHR10963">
    <property type="entry name" value="GLYCOSYL HYDROLASE-RELATED"/>
    <property type="match status" value="1"/>
</dbReference>
<dbReference type="GO" id="GO:0005975">
    <property type="term" value="P:carbohydrate metabolic process"/>
    <property type="evidence" value="ECO:0007669"/>
    <property type="project" value="InterPro"/>
</dbReference>
<evidence type="ECO:0000259" key="5">
    <source>
        <dbReference type="PROSITE" id="PS51762"/>
    </source>
</evidence>
<dbReference type="SUPFAM" id="SSF49899">
    <property type="entry name" value="Concanavalin A-like lectins/glucanases"/>
    <property type="match status" value="1"/>
</dbReference>
<dbReference type="InterPro" id="IPR050546">
    <property type="entry name" value="Glycosyl_Hydrlase_16"/>
</dbReference>
<feature type="chain" id="PRO_5040358584" evidence="4">
    <location>
        <begin position="18"/>
        <end position="436"/>
    </location>
</feature>
<dbReference type="PROSITE" id="PS51762">
    <property type="entry name" value="GH16_2"/>
    <property type="match status" value="1"/>
</dbReference>
<evidence type="ECO:0000256" key="3">
    <source>
        <dbReference type="ARBA" id="ARBA00022859"/>
    </source>
</evidence>
<dbReference type="PROSITE" id="PS51969">
    <property type="entry name" value="CBM39"/>
    <property type="match status" value="1"/>
</dbReference>
<feature type="signal peptide" evidence="4">
    <location>
        <begin position="1"/>
        <end position="17"/>
    </location>
</feature>
<dbReference type="Gene3D" id="2.60.120.200">
    <property type="match status" value="1"/>
</dbReference>
<gene>
    <name evidence="7" type="ORF">PSYICH_LOCUS6309</name>
</gene>
<evidence type="ECO:0000259" key="6">
    <source>
        <dbReference type="PROSITE" id="PS51969"/>
    </source>
</evidence>
<dbReference type="Gene3D" id="2.60.40.2140">
    <property type="entry name" value="Beta-1,3-glucan-recognition protein, N-terminal domain"/>
    <property type="match status" value="1"/>
</dbReference>
<organism evidence="7 8">
    <name type="scientific">Psylliodes chrysocephalus</name>
    <dbReference type="NCBI Taxonomy" id="3402493"/>
    <lineage>
        <taxon>Eukaryota</taxon>
        <taxon>Metazoa</taxon>
        <taxon>Ecdysozoa</taxon>
        <taxon>Arthropoda</taxon>
        <taxon>Hexapoda</taxon>
        <taxon>Insecta</taxon>
        <taxon>Pterygota</taxon>
        <taxon>Neoptera</taxon>
        <taxon>Endopterygota</taxon>
        <taxon>Coleoptera</taxon>
        <taxon>Polyphaga</taxon>
        <taxon>Cucujiformia</taxon>
        <taxon>Chrysomeloidea</taxon>
        <taxon>Chrysomelidae</taxon>
        <taxon>Galerucinae</taxon>
        <taxon>Alticini</taxon>
        <taxon>Psylliodes</taxon>
    </lineage>
</organism>
<proteinExistence type="inferred from homology"/>
<dbReference type="InterPro" id="IPR031756">
    <property type="entry name" value="BGBP_N"/>
</dbReference>
<reference evidence="7" key="1">
    <citation type="submission" date="2022-01" db="EMBL/GenBank/DDBJ databases">
        <authorList>
            <person name="King R."/>
        </authorList>
    </citation>
    <scope>NUCLEOTIDE SEQUENCE</scope>
</reference>
<sequence>MYLVWLCFLVIIIGCYGQFEIPPLTLEAFTPSGLKASLPANNGIEMFAFHGKINKEFKQFEPGDFTEDIMEPVNGFFVYDNPNLQIKVGDVIYYWIFVQHDQLGYRLDNQTWHVKELKVRQIVTSCGPTVTNVNGPAVKCKGDIIFEDDFNGSSLDSRKWMLEQYIPTFPDFEFNIYNKESAITSLQNDRLTIRPKMRTEDLYEEWLDLTEGCTQPISSRTTKCRSKLFIIQHPIASGKIVSTAKFSYGEVEVRAKLPAGDWMYPQIYLEDENNKKIVIAYARGNTVLRGNENMDLGGSLLFGGPIIDSKEPSRSSNLKSIKKSQPLSNDFHTYRIKWTPQEIELFLDGDRYGLISADILESTGFGNDSSKVHLALGVGVGGITDFPDNYQAGYPKPWRNRETQQMYKFLEAKDKWLPSWNSGGLLQVEYVKIRAI</sequence>
<dbReference type="EMBL" id="OV651831">
    <property type="protein sequence ID" value="CAH1105316.1"/>
    <property type="molecule type" value="Genomic_DNA"/>
</dbReference>
<dbReference type="Pfam" id="PF00722">
    <property type="entry name" value="Glyco_hydro_16"/>
    <property type="match status" value="1"/>
</dbReference>
<dbReference type="GO" id="GO:0030246">
    <property type="term" value="F:carbohydrate binding"/>
    <property type="evidence" value="ECO:0007669"/>
    <property type="project" value="InterPro"/>
</dbReference>
<dbReference type="InterPro" id="IPR013320">
    <property type="entry name" value="ConA-like_dom_sf"/>
</dbReference>
<name>A0A9P0CP66_9CUCU</name>
<dbReference type="PANTHER" id="PTHR10963:SF60">
    <property type="entry name" value="GRAM-NEGATIVE BACTERIA-BINDING PROTEIN 1-RELATED"/>
    <property type="match status" value="1"/>
</dbReference>
<evidence type="ECO:0000256" key="1">
    <source>
        <dbReference type="ARBA" id="ARBA00008781"/>
    </source>
</evidence>
<evidence type="ECO:0000313" key="7">
    <source>
        <dbReference type="EMBL" id="CAH1105316.1"/>
    </source>
</evidence>
<keyword evidence="2" id="KW-0399">Innate immunity</keyword>
<dbReference type="InterPro" id="IPR043030">
    <property type="entry name" value="BGBP_N_sf"/>
</dbReference>
<dbReference type="AlphaFoldDB" id="A0A9P0CP66"/>
<keyword evidence="8" id="KW-1185">Reference proteome</keyword>
<dbReference type="OrthoDB" id="4781at2759"/>
<evidence type="ECO:0000256" key="4">
    <source>
        <dbReference type="SAM" id="SignalP"/>
    </source>
</evidence>
<feature type="domain" description="GH16" evidence="5">
    <location>
        <begin position="148"/>
        <end position="436"/>
    </location>
</feature>
<protein>
    <submittedName>
        <fullName evidence="7">Uncharacterized protein</fullName>
    </submittedName>
</protein>
<dbReference type="GO" id="GO:0004553">
    <property type="term" value="F:hydrolase activity, hydrolyzing O-glycosyl compounds"/>
    <property type="evidence" value="ECO:0007669"/>
    <property type="project" value="InterPro"/>
</dbReference>